<name>A0AAE4ZAA2_9BACT</name>
<evidence type="ECO:0000259" key="4">
    <source>
        <dbReference type="Pfam" id="PF01103"/>
    </source>
</evidence>
<evidence type="ECO:0000313" key="5">
    <source>
        <dbReference type="EMBL" id="NIR73675.1"/>
    </source>
</evidence>
<comment type="caution">
    <text evidence="5">The sequence shown here is derived from an EMBL/GenBank/DDBJ whole genome shotgun (WGS) entry which is preliminary data.</text>
</comment>
<dbReference type="Pfam" id="PF01103">
    <property type="entry name" value="Omp85"/>
    <property type="match status" value="1"/>
</dbReference>
<feature type="signal peptide" evidence="3">
    <location>
        <begin position="1"/>
        <end position="20"/>
    </location>
</feature>
<feature type="domain" description="Bacterial surface antigen (D15)" evidence="4">
    <location>
        <begin position="523"/>
        <end position="667"/>
    </location>
</feature>
<gene>
    <name evidence="5" type="ORF">GWO12_00965</name>
</gene>
<accession>A0AAE4ZAA2</accession>
<dbReference type="InterPro" id="IPR000184">
    <property type="entry name" value="Bac_surfAg_D15"/>
</dbReference>
<keyword evidence="2" id="KW-0472">Membrane</keyword>
<evidence type="ECO:0000256" key="3">
    <source>
        <dbReference type="SAM" id="SignalP"/>
    </source>
</evidence>
<dbReference type="AlphaFoldDB" id="A0AAE4ZAA2"/>
<evidence type="ECO:0000313" key="6">
    <source>
        <dbReference type="Proteomes" id="UP000702544"/>
    </source>
</evidence>
<comment type="subcellular location">
    <subcellularLocation>
        <location evidence="1">Membrane</location>
    </subcellularLocation>
</comment>
<proteinExistence type="predicted"/>
<reference evidence="5 6" key="1">
    <citation type="submission" date="2020-01" db="EMBL/GenBank/DDBJ databases">
        <title>Genomes assembled from Gulf of Kutch pelagic sediment metagenomes.</title>
        <authorList>
            <person name="Chandrashekar M."/>
            <person name="Mahajan M.S."/>
            <person name="Dave K.J."/>
            <person name="Vatsa P."/>
            <person name="Nathani N.M."/>
        </authorList>
    </citation>
    <scope>NUCLEOTIDE SEQUENCE [LARGE SCALE GENOMIC DNA]</scope>
    <source>
        <strain evidence="5">KS3-K002</strain>
    </source>
</reference>
<feature type="chain" id="PRO_5042004624" evidence="3">
    <location>
        <begin position="21"/>
        <end position="700"/>
    </location>
</feature>
<dbReference type="GO" id="GO:0019867">
    <property type="term" value="C:outer membrane"/>
    <property type="evidence" value="ECO:0007669"/>
    <property type="project" value="InterPro"/>
</dbReference>
<dbReference type="Proteomes" id="UP000702544">
    <property type="component" value="Unassembled WGS sequence"/>
</dbReference>
<keyword evidence="3" id="KW-0732">Signal</keyword>
<dbReference type="Gene3D" id="2.40.160.50">
    <property type="entry name" value="membrane protein fhac: a member of the omp85/tpsb transporter family"/>
    <property type="match status" value="1"/>
</dbReference>
<evidence type="ECO:0000256" key="2">
    <source>
        <dbReference type="ARBA" id="ARBA00023136"/>
    </source>
</evidence>
<sequence>MSRPVVFAAFALVLASPAWGDAVASTGPGDLAQGMAGRWNGPRALELIDRTVERRAGWTARGGLEDYTARARGHIYFLYDLGRNTERHLIKADLLALEVYWQAPGRNRQLIVGRQERKVLPTNIRYHLDHLTVVMDNYGDRIFMGEGAEVRDVLHPAAAGAVDVYEYRLADSLTLMLPDREVRVYRLMVRPRDPGLPGVVGSLYVDRGTADIVKMDFTFTAAAYIDETIDYINVQLENALWHGRHWLPYRQSVELRREFPVLNFPAGSVIRAELGIRDYEFNSGLPSGFFNGPSVASLPRSRLDEFEFDAGLYDALDPQVAVTPPSLEEIRQEATRMVSESYLQNVRPFRLAVSGASSVLRFRRAEGLYVGPGFSFGFPRGGELLLLGGYAVGAERFEFDGRLTGPVMGSVRLDMSVYIDRVEDAAPWPASSGAVATLAAALDGEDYREPYWSSGAGLKLGWPWLGGRASAGFSYEEWEAADLAADRVVGDHRRVRVLDEGEVVSFELRLERPSVAGVEAVGGASWALGLEAASPSVGGEFEYVFATARAEYVWTDVAGLDVRLAGAAGAAGGGRLPAQRLFPAGGRGTVRGYDFHRFIGNLYGAGSLELARSIAYPIVSAVAFADVGWTGIEGNSGRRAVEVWNEAGTAAEASDGVLVSAGAGLGLFFDIIRVELARGLRQDGAWELIFRARREFWDWL</sequence>
<protein>
    <submittedName>
        <fullName evidence="5">BamA/TamA family outer membrane protein</fullName>
    </submittedName>
</protein>
<evidence type="ECO:0000256" key="1">
    <source>
        <dbReference type="ARBA" id="ARBA00004370"/>
    </source>
</evidence>
<dbReference type="EMBL" id="JAACAK010000009">
    <property type="protein sequence ID" value="NIR73675.1"/>
    <property type="molecule type" value="Genomic_DNA"/>
</dbReference>
<organism evidence="5 6">
    <name type="scientific">Candidatus Kutchimonas denitrificans</name>
    <dbReference type="NCBI Taxonomy" id="3056748"/>
    <lineage>
        <taxon>Bacteria</taxon>
        <taxon>Pseudomonadati</taxon>
        <taxon>Gemmatimonadota</taxon>
        <taxon>Gemmatimonadia</taxon>
        <taxon>Candidatus Palauibacterales</taxon>
        <taxon>Candidatus Palauibacteraceae</taxon>
        <taxon>Candidatus Kutchimonas</taxon>
    </lineage>
</organism>